<sequence>MPSVHYLCSHLQNASRAYLAQTSVPATKLNLDICLGLYAHGLLGSVRRGSYWGPDTVYTPVTCDNISTRRIWVDLKYQMMVPVLKKMRAVSKPGRRQWMSAVHLARLTRQSVHFIPPLELGECLFIRTQKGVMEVREAIGLHLGGELLCRVS</sequence>
<evidence type="ECO:0000313" key="5">
    <source>
        <dbReference type="Proteomes" id="UP000663699"/>
    </source>
</evidence>
<evidence type="ECO:0000256" key="2">
    <source>
        <dbReference type="ARBA" id="ARBA00022980"/>
    </source>
</evidence>
<protein>
    <recommendedName>
        <fullName evidence="6">Ribosomal protein S8</fullName>
    </recommendedName>
</protein>
<dbReference type="Gene3D" id="3.30.1370.30">
    <property type="match status" value="1"/>
</dbReference>
<comment type="similarity">
    <text evidence="1">Belongs to the universal ribosomal protein uS8 family.</text>
</comment>
<evidence type="ECO:0000256" key="3">
    <source>
        <dbReference type="ARBA" id="ARBA00023274"/>
    </source>
</evidence>
<evidence type="ECO:0000256" key="1">
    <source>
        <dbReference type="ARBA" id="ARBA00006471"/>
    </source>
</evidence>
<keyword evidence="5" id="KW-1185">Reference proteome</keyword>
<proteinExistence type="inferred from homology"/>
<dbReference type="Proteomes" id="UP000663699">
    <property type="component" value="Chromosome 12"/>
</dbReference>
<dbReference type="AlphaFoldDB" id="A0A899G2U2"/>
<dbReference type="GO" id="GO:1990904">
    <property type="term" value="C:ribonucleoprotein complex"/>
    <property type="evidence" value="ECO:0007669"/>
    <property type="project" value="UniProtKB-KW"/>
</dbReference>
<dbReference type="GO" id="GO:0003735">
    <property type="term" value="F:structural constituent of ribosome"/>
    <property type="evidence" value="ECO:0007669"/>
    <property type="project" value="InterPro"/>
</dbReference>
<evidence type="ECO:0000313" key="4">
    <source>
        <dbReference type="EMBL" id="QSL66472.1"/>
    </source>
</evidence>
<keyword evidence="2" id="KW-0689">Ribosomal protein</keyword>
<dbReference type="InterPro" id="IPR000630">
    <property type="entry name" value="Ribosomal_uS8"/>
</dbReference>
<reference evidence="4" key="1">
    <citation type="submission" date="2020-06" db="EMBL/GenBank/DDBJ databases">
        <title>Genomes of multiple members of Pneumocystis genus reveal paths to human pathogen Pneumocystis jirovecii.</title>
        <authorList>
            <person name="Cisse O.H."/>
            <person name="Ma L."/>
            <person name="Dekker J."/>
            <person name="Khil P."/>
            <person name="Jo J."/>
            <person name="Brenchley J."/>
            <person name="Blair R."/>
            <person name="Pahar B."/>
            <person name="Chabe M."/>
            <person name="Van Rompay K.A."/>
            <person name="Keesler R."/>
            <person name="Sukura A."/>
            <person name="Hirsch V."/>
            <person name="Kutty G."/>
            <person name="Liu Y."/>
            <person name="Peng L."/>
            <person name="Chen J."/>
            <person name="Song J."/>
            <person name="Weissenbacher-Lang C."/>
            <person name="Xu J."/>
            <person name="Upham N.S."/>
            <person name="Stajich J.E."/>
            <person name="Cuomo C.A."/>
            <person name="Cushion M.T."/>
            <person name="Kovacs J.A."/>
        </authorList>
    </citation>
    <scope>NUCLEOTIDE SEQUENCE</scope>
    <source>
        <strain evidence="4">2A</strain>
    </source>
</reference>
<dbReference type="GO" id="GO:0006412">
    <property type="term" value="P:translation"/>
    <property type="evidence" value="ECO:0007669"/>
    <property type="project" value="InterPro"/>
</dbReference>
<dbReference type="FunFam" id="3.30.1370.30:FF:000006">
    <property type="entry name" value="40S ribosomal protein S8"/>
    <property type="match status" value="1"/>
</dbReference>
<organism evidence="4 5">
    <name type="scientific">Pneumocystis wakefieldiae</name>
    <dbReference type="NCBI Taxonomy" id="38082"/>
    <lineage>
        <taxon>Eukaryota</taxon>
        <taxon>Fungi</taxon>
        <taxon>Dikarya</taxon>
        <taxon>Ascomycota</taxon>
        <taxon>Taphrinomycotina</taxon>
        <taxon>Pneumocystomycetes</taxon>
        <taxon>Pneumocystaceae</taxon>
        <taxon>Pneumocystis</taxon>
    </lineage>
</organism>
<keyword evidence="3" id="KW-0687">Ribonucleoprotein</keyword>
<dbReference type="Gene3D" id="3.30.1490.10">
    <property type="match status" value="1"/>
</dbReference>
<accession>A0A899G2U2</accession>
<dbReference type="SUPFAM" id="SSF56047">
    <property type="entry name" value="Ribosomal protein S8"/>
    <property type="match status" value="1"/>
</dbReference>
<dbReference type="GO" id="GO:0005840">
    <property type="term" value="C:ribosome"/>
    <property type="evidence" value="ECO:0007669"/>
    <property type="project" value="UniProtKB-KW"/>
</dbReference>
<evidence type="ECO:0008006" key="6">
    <source>
        <dbReference type="Google" id="ProtNLM"/>
    </source>
</evidence>
<dbReference type="InterPro" id="IPR035987">
    <property type="entry name" value="Ribosomal_uS8_sf"/>
</dbReference>
<dbReference type="Pfam" id="PF00410">
    <property type="entry name" value="Ribosomal_S8"/>
    <property type="match status" value="1"/>
</dbReference>
<name>A0A899G2U2_9ASCO</name>
<dbReference type="EMBL" id="CP054543">
    <property type="protein sequence ID" value="QSL66472.1"/>
    <property type="molecule type" value="Genomic_DNA"/>
</dbReference>
<gene>
    <name evidence="4" type="ORF">MERGE_000852</name>
</gene>
<dbReference type="OrthoDB" id="409928at2759"/>